<keyword evidence="2" id="KW-1185">Reference proteome</keyword>
<name>R7ZSG5_9BACT</name>
<evidence type="ECO:0000313" key="1">
    <source>
        <dbReference type="EMBL" id="EON77076.1"/>
    </source>
</evidence>
<comment type="caution">
    <text evidence="1">The sequence shown here is derived from an EMBL/GenBank/DDBJ whole genome shotgun (WGS) entry which is preliminary data.</text>
</comment>
<dbReference type="STRING" id="1232681.ADIS_2458"/>
<accession>R7ZSG5</accession>
<evidence type="ECO:0000313" key="2">
    <source>
        <dbReference type="Proteomes" id="UP000013909"/>
    </source>
</evidence>
<sequence length="37" mass="4383">MFYFSLDKRKYINCIFSKMTPIPFGCSFIGVLARQIF</sequence>
<dbReference type="AlphaFoldDB" id="R7ZSG5"/>
<gene>
    <name evidence="1" type="ORF">ADIS_2458</name>
</gene>
<proteinExistence type="predicted"/>
<organism evidence="1 2">
    <name type="scientific">Lunatimonas lonarensis</name>
    <dbReference type="NCBI Taxonomy" id="1232681"/>
    <lineage>
        <taxon>Bacteria</taxon>
        <taxon>Pseudomonadati</taxon>
        <taxon>Bacteroidota</taxon>
        <taxon>Cytophagia</taxon>
        <taxon>Cytophagales</taxon>
        <taxon>Cyclobacteriaceae</taxon>
    </lineage>
</organism>
<dbReference type="EMBL" id="AQHR01000067">
    <property type="protein sequence ID" value="EON77076.1"/>
    <property type="molecule type" value="Genomic_DNA"/>
</dbReference>
<protein>
    <submittedName>
        <fullName evidence="1">Uncharacterized protein</fullName>
    </submittedName>
</protein>
<dbReference type="Proteomes" id="UP000013909">
    <property type="component" value="Unassembled WGS sequence"/>
</dbReference>
<reference evidence="1 2" key="1">
    <citation type="submission" date="2013-02" db="EMBL/GenBank/DDBJ databases">
        <title>A novel strain isolated from Lonar lake, Maharashtra, India.</title>
        <authorList>
            <person name="Singh A."/>
        </authorList>
    </citation>
    <scope>NUCLEOTIDE SEQUENCE [LARGE SCALE GENOMIC DNA]</scope>
    <source>
        <strain evidence="1 2">AK24</strain>
    </source>
</reference>